<keyword evidence="9" id="KW-1185">Reference proteome</keyword>
<name>A0A3S3QJK9_9ACAR</name>
<evidence type="ECO:0000313" key="8">
    <source>
        <dbReference type="EMBL" id="RWS09778.1"/>
    </source>
</evidence>
<dbReference type="Proteomes" id="UP000285301">
    <property type="component" value="Unassembled WGS sequence"/>
</dbReference>
<evidence type="ECO:0000256" key="4">
    <source>
        <dbReference type="ARBA" id="ARBA00022989"/>
    </source>
</evidence>
<keyword evidence="4 7" id="KW-1133">Transmembrane helix</keyword>
<sequence length="76" mass="8717">MNEVLNEIIRVGLVFGAVFQLICIAAVIWVPSKEEHKESGESSDDEMSTEGSCFYSHSAHQKHPHGKRRHEKKKRR</sequence>
<evidence type="ECO:0000256" key="1">
    <source>
        <dbReference type="ARBA" id="ARBA00004167"/>
    </source>
</evidence>
<reference evidence="8 9" key="1">
    <citation type="journal article" date="2018" name="Gigascience">
        <title>Genomes of trombidid mites reveal novel predicted allergens and laterally-transferred genes associated with secondary metabolism.</title>
        <authorList>
            <person name="Dong X."/>
            <person name="Chaisiri K."/>
            <person name="Xia D."/>
            <person name="Armstrong S.D."/>
            <person name="Fang Y."/>
            <person name="Donnelly M.J."/>
            <person name="Kadowaki T."/>
            <person name="McGarry J.W."/>
            <person name="Darby A.C."/>
            <person name="Makepeace B.L."/>
        </authorList>
    </citation>
    <scope>NUCLEOTIDE SEQUENCE [LARGE SCALE GENOMIC DNA]</scope>
    <source>
        <strain evidence="8">UoL-WK</strain>
    </source>
</reference>
<evidence type="ECO:0000256" key="6">
    <source>
        <dbReference type="SAM" id="MobiDB-lite"/>
    </source>
</evidence>
<comment type="similarity">
    <text evidence="2">Belongs to the UPF0239 family.</text>
</comment>
<dbReference type="Pfam" id="PF06783">
    <property type="entry name" value="UPF0239"/>
    <property type="match status" value="1"/>
</dbReference>
<comment type="caution">
    <text evidence="8">The sequence shown here is derived from an EMBL/GenBank/DDBJ whole genome shotgun (WGS) entry which is preliminary data.</text>
</comment>
<evidence type="ECO:0000256" key="3">
    <source>
        <dbReference type="ARBA" id="ARBA00022692"/>
    </source>
</evidence>
<evidence type="ECO:0000256" key="7">
    <source>
        <dbReference type="SAM" id="Phobius"/>
    </source>
</evidence>
<evidence type="ECO:0000256" key="2">
    <source>
        <dbReference type="ARBA" id="ARBA00006839"/>
    </source>
</evidence>
<feature type="transmembrane region" description="Helical" evidence="7">
    <location>
        <begin position="12"/>
        <end position="30"/>
    </location>
</feature>
<dbReference type="GO" id="GO:0016020">
    <property type="term" value="C:membrane"/>
    <property type="evidence" value="ECO:0007669"/>
    <property type="project" value="UniProtKB-SubCell"/>
</dbReference>
<dbReference type="PANTHER" id="PTHR14409:SF0">
    <property type="entry name" value="PROTEIN MANBAL"/>
    <property type="match status" value="1"/>
</dbReference>
<evidence type="ECO:0000313" key="9">
    <source>
        <dbReference type="Proteomes" id="UP000285301"/>
    </source>
</evidence>
<dbReference type="EMBL" id="NCKU01002347">
    <property type="protein sequence ID" value="RWS09778.1"/>
    <property type="molecule type" value="Genomic_DNA"/>
</dbReference>
<organism evidence="8 9">
    <name type="scientific">Dinothrombium tinctorium</name>
    <dbReference type="NCBI Taxonomy" id="1965070"/>
    <lineage>
        <taxon>Eukaryota</taxon>
        <taxon>Metazoa</taxon>
        <taxon>Ecdysozoa</taxon>
        <taxon>Arthropoda</taxon>
        <taxon>Chelicerata</taxon>
        <taxon>Arachnida</taxon>
        <taxon>Acari</taxon>
        <taxon>Acariformes</taxon>
        <taxon>Trombidiformes</taxon>
        <taxon>Prostigmata</taxon>
        <taxon>Anystina</taxon>
        <taxon>Parasitengona</taxon>
        <taxon>Trombidioidea</taxon>
        <taxon>Trombidiidae</taxon>
        <taxon>Dinothrombium</taxon>
    </lineage>
</organism>
<comment type="subcellular location">
    <subcellularLocation>
        <location evidence="1">Membrane</location>
        <topology evidence="1">Single-pass membrane protein</topology>
    </subcellularLocation>
</comment>
<gene>
    <name evidence="8" type="ORF">B4U79_10483</name>
</gene>
<protein>
    <submittedName>
        <fullName evidence="8">Uncharacterized protein</fullName>
    </submittedName>
</protein>
<accession>A0A3S3QJK9</accession>
<dbReference type="AlphaFoldDB" id="A0A3S3QJK9"/>
<keyword evidence="3 7" id="KW-0812">Transmembrane</keyword>
<evidence type="ECO:0000256" key="5">
    <source>
        <dbReference type="ARBA" id="ARBA00023136"/>
    </source>
</evidence>
<dbReference type="OrthoDB" id="6515683at2759"/>
<dbReference type="InterPro" id="IPR009621">
    <property type="entry name" value="UPF0239"/>
</dbReference>
<feature type="compositionally biased region" description="Basic residues" evidence="6">
    <location>
        <begin position="59"/>
        <end position="76"/>
    </location>
</feature>
<feature type="region of interest" description="Disordered" evidence="6">
    <location>
        <begin position="33"/>
        <end position="76"/>
    </location>
</feature>
<proteinExistence type="inferred from homology"/>
<dbReference type="PANTHER" id="PTHR14409">
    <property type="entry name" value="MANNOSIDASE, BETA A, LYSOSOMAL-LIKE, MANBAL PROTEIN"/>
    <property type="match status" value="1"/>
</dbReference>
<keyword evidence="5 7" id="KW-0472">Membrane</keyword>